<proteinExistence type="predicted"/>
<sequence length="89" mass="9969">MGSQRVSGTLFKEPYTQGIGLYEASMFGFFLAEMRGVLVGFGVCEVKVGSVKWKLAIYTVLQISVWCTWWCRNGALSNNRQPSIVNLNK</sequence>
<keyword evidence="2" id="KW-1185">Reference proteome</keyword>
<accession>A0A251RUS3</accession>
<evidence type="ECO:0000313" key="1">
    <source>
        <dbReference type="EMBL" id="OTF88208.1"/>
    </source>
</evidence>
<protein>
    <submittedName>
        <fullName evidence="1">Uncharacterized protein</fullName>
    </submittedName>
</protein>
<dbReference type="EMBL" id="CM007906">
    <property type="protein sequence ID" value="OTF88208.1"/>
    <property type="molecule type" value="Genomic_DNA"/>
</dbReference>
<gene>
    <name evidence="1" type="ORF">HannXRQ_Chr17g0570551</name>
</gene>
<name>A0A251RUS3_HELAN</name>
<reference evidence="2" key="1">
    <citation type="journal article" date="2017" name="Nature">
        <title>The sunflower genome provides insights into oil metabolism, flowering and Asterid evolution.</title>
        <authorList>
            <person name="Badouin H."/>
            <person name="Gouzy J."/>
            <person name="Grassa C.J."/>
            <person name="Murat F."/>
            <person name="Staton S.E."/>
            <person name="Cottret L."/>
            <person name="Lelandais-Briere C."/>
            <person name="Owens G.L."/>
            <person name="Carrere S."/>
            <person name="Mayjonade B."/>
            <person name="Legrand L."/>
            <person name="Gill N."/>
            <person name="Kane N.C."/>
            <person name="Bowers J.E."/>
            <person name="Hubner S."/>
            <person name="Bellec A."/>
            <person name="Berard A."/>
            <person name="Berges H."/>
            <person name="Blanchet N."/>
            <person name="Boniface M.C."/>
            <person name="Brunel D."/>
            <person name="Catrice O."/>
            <person name="Chaidir N."/>
            <person name="Claudel C."/>
            <person name="Donnadieu C."/>
            <person name="Faraut T."/>
            <person name="Fievet G."/>
            <person name="Helmstetter N."/>
            <person name="King M."/>
            <person name="Knapp S.J."/>
            <person name="Lai Z."/>
            <person name="Le Paslier M.C."/>
            <person name="Lippi Y."/>
            <person name="Lorenzon L."/>
            <person name="Mandel J.R."/>
            <person name="Marage G."/>
            <person name="Marchand G."/>
            <person name="Marquand E."/>
            <person name="Bret-Mestries E."/>
            <person name="Morien E."/>
            <person name="Nambeesan S."/>
            <person name="Nguyen T."/>
            <person name="Pegot-Espagnet P."/>
            <person name="Pouilly N."/>
            <person name="Raftis F."/>
            <person name="Sallet E."/>
            <person name="Schiex T."/>
            <person name="Thomas J."/>
            <person name="Vandecasteele C."/>
            <person name="Vares D."/>
            <person name="Vear F."/>
            <person name="Vautrin S."/>
            <person name="Crespi M."/>
            <person name="Mangin B."/>
            <person name="Burke J.M."/>
            <person name="Salse J."/>
            <person name="Munos S."/>
            <person name="Vincourt P."/>
            <person name="Rieseberg L.H."/>
            <person name="Langlade N.B."/>
        </authorList>
    </citation>
    <scope>NUCLEOTIDE SEQUENCE [LARGE SCALE GENOMIC DNA]</scope>
    <source>
        <strain evidence="2">cv. SF193</strain>
    </source>
</reference>
<evidence type="ECO:0000313" key="2">
    <source>
        <dbReference type="Proteomes" id="UP000215914"/>
    </source>
</evidence>
<dbReference type="AlphaFoldDB" id="A0A251RUS3"/>
<dbReference type="Proteomes" id="UP000215914">
    <property type="component" value="Chromosome 17"/>
</dbReference>
<organism evidence="1 2">
    <name type="scientific">Helianthus annuus</name>
    <name type="common">Common sunflower</name>
    <dbReference type="NCBI Taxonomy" id="4232"/>
    <lineage>
        <taxon>Eukaryota</taxon>
        <taxon>Viridiplantae</taxon>
        <taxon>Streptophyta</taxon>
        <taxon>Embryophyta</taxon>
        <taxon>Tracheophyta</taxon>
        <taxon>Spermatophyta</taxon>
        <taxon>Magnoliopsida</taxon>
        <taxon>eudicotyledons</taxon>
        <taxon>Gunneridae</taxon>
        <taxon>Pentapetalae</taxon>
        <taxon>asterids</taxon>
        <taxon>campanulids</taxon>
        <taxon>Asterales</taxon>
        <taxon>Asteraceae</taxon>
        <taxon>Asteroideae</taxon>
        <taxon>Heliantheae alliance</taxon>
        <taxon>Heliantheae</taxon>
        <taxon>Helianthus</taxon>
    </lineage>
</organism>
<dbReference type="InParanoid" id="A0A251RUS3"/>